<reference evidence="2 3" key="1">
    <citation type="submission" date="2024-04" db="EMBL/GenBank/DDBJ databases">
        <title>Complete genome sequence of Fusarium acuminatum.</title>
        <authorList>
            <person name="Lan B."/>
        </authorList>
    </citation>
    <scope>NUCLEOTIDE SEQUENCE [LARGE SCALE GENOMIC DNA]</scope>
    <source>
        <strain evidence="2">1A</strain>
    </source>
</reference>
<feature type="signal peptide" evidence="1">
    <location>
        <begin position="1"/>
        <end position="16"/>
    </location>
</feature>
<keyword evidence="3" id="KW-1185">Reference proteome</keyword>
<evidence type="ECO:0000313" key="2">
    <source>
        <dbReference type="EMBL" id="WZH46791.1"/>
    </source>
</evidence>
<feature type="chain" id="PRO_5046331852" description="3-carboxymuconate cyclase" evidence="1">
    <location>
        <begin position="17"/>
        <end position="379"/>
    </location>
</feature>
<dbReference type="SUPFAM" id="SSF50969">
    <property type="entry name" value="YVTN repeat-like/Quinoprotein amine dehydrogenase"/>
    <property type="match status" value="1"/>
</dbReference>
<proteinExistence type="predicted"/>
<dbReference type="EMBL" id="CP151263">
    <property type="protein sequence ID" value="WZH46791.1"/>
    <property type="molecule type" value="Genomic_DNA"/>
</dbReference>
<dbReference type="InterPro" id="IPR011044">
    <property type="entry name" value="Quino_amine_DH_bsu"/>
</dbReference>
<dbReference type="Proteomes" id="UP001489902">
    <property type="component" value="Chromosome 4"/>
</dbReference>
<evidence type="ECO:0000256" key="1">
    <source>
        <dbReference type="SAM" id="SignalP"/>
    </source>
</evidence>
<organism evidence="2 3">
    <name type="scientific">Fusarium acuminatum</name>
    <dbReference type="NCBI Taxonomy" id="5515"/>
    <lineage>
        <taxon>Eukaryota</taxon>
        <taxon>Fungi</taxon>
        <taxon>Dikarya</taxon>
        <taxon>Ascomycota</taxon>
        <taxon>Pezizomycotina</taxon>
        <taxon>Sordariomycetes</taxon>
        <taxon>Hypocreomycetidae</taxon>
        <taxon>Hypocreales</taxon>
        <taxon>Nectriaceae</taxon>
        <taxon>Fusarium</taxon>
        <taxon>Fusarium tricinctum species complex</taxon>
    </lineage>
</organism>
<accession>A0ABZ2X212</accession>
<dbReference type="InterPro" id="IPR015943">
    <property type="entry name" value="WD40/YVTN_repeat-like_dom_sf"/>
</dbReference>
<dbReference type="Gene3D" id="2.130.10.10">
    <property type="entry name" value="YVTN repeat-like/Quinoprotein amine dehydrogenase"/>
    <property type="match status" value="1"/>
</dbReference>
<gene>
    <name evidence="2" type="ORF">QYS62_007899</name>
</gene>
<protein>
    <recommendedName>
        <fullName evidence="4">3-carboxymuconate cyclase</fullName>
    </recommendedName>
</protein>
<name>A0ABZ2X212_9HYPO</name>
<evidence type="ECO:0008006" key="4">
    <source>
        <dbReference type="Google" id="ProtNLM"/>
    </source>
</evidence>
<keyword evidence="1" id="KW-0732">Signal</keyword>
<sequence length="379" mass="39564">MKFISTLAFAASLAHASPKPSVSHGALYFLDSDPQGASVVSFSIDENGIPRNPQRTSTSGSGLIGMNVNGTVKMDPLFSQGSIIVNGNLLFTVNAGSNTLAALHIPKHDPVHPILLGKPADTVGTTPSTVAYSRKNNIACVANTGVNPGVQCFTVSRRHGLKPIGSLKPLPVQAQTNPITGPPNTVSDILFNPSETALFVTMKGDGLSDGYVYAYKVNDGTVSEEVVVSRPINLPVAFGMSFYSDDAAVIVTPAYGAAFVSITEGLNVVTEYNITVPGQVATCWSVVSEDSSSVYLLDAGVANITSLNTETMAIENTLSGYEMGMGNFDGIIAGSKLYVLQAAPSIATFDLEDPSCGLEVTDLSGLGERASWIGMAAYN</sequence>
<evidence type="ECO:0000313" key="3">
    <source>
        <dbReference type="Proteomes" id="UP001489902"/>
    </source>
</evidence>